<dbReference type="SUPFAM" id="SSF56281">
    <property type="entry name" value="Metallo-hydrolase/oxidoreductase"/>
    <property type="match status" value="1"/>
</dbReference>
<accession>A0A381P3C3</accession>
<sequence length="224" mass="25996">MVSTTNYDAMIDCGEGSYLRWKKAGYKWKNLKYILITHMHPDHIGGLIPLLFYRKLFSIDSPLTLIGPPQLKVYFEDCFHHSGLTNKQDLQWIDISAINQLGIQDHIEIFALEMKHKIPCWGYKISDGDNSLVFITDTLPNSNAVTLAKNADILIHEATFGHHMREKAKEHFHTTEIQAMEIADEAKVRRLILTHFSQRLSNKDVEKWYWNGKPCIVFDERVEI</sequence>
<dbReference type="InterPro" id="IPR001279">
    <property type="entry name" value="Metallo-B-lactamas"/>
</dbReference>
<organism evidence="2">
    <name type="scientific">marine metagenome</name>
    <dbReference type="NCBI Taxonomy" id="408172"/>
    <lineage>
        <taxon>unclassified sequences</taxon>
        <taxon>metagenomes</taxon>
        <taxon>ecological metagenomes</taxon>
    </lineage>
</organism>
<feature type="domain" description="Metallo-beta-lactamase" evidence="1">
    <location>
        <begin position="24"/>
        <end position="196"/>
    </location>
</feature>
<dbReference type="GO" id="GO:0042781">
    <property type="term" value="F:3'-tRNA processing endoribonuclease activity"/>
    <property type="evidence" value="ECO:0007669"/>
    <property type="project" value="TreeGrafter"/>
</dbReference>
<name>A0A381P3C3_9ZZZZ</name>
<dbReference type="InterPro" id="IPR036866">
    <property type="entry name" value="RibonucZ/Hydroxyglut_hydro"/>
</dbReference>
<protein>
    <recommendedName>
        <fullName evidence="1">Metallo-beta-lactamase domain-containing protein</fullName>
    </recommendedName>
</protein>
<dbReference type="EMBL" id="UINC01000802">
    <property type="protein sequence ID" value="SUZ61432.1"/>
    <property type="molecule type" value="Genomic_DNA"/>
</dbReference>
<evidence type="ECO:0000259" key="1">
    <source>
        <dbReference type="Pfam" id="PF12706"/>
    </source>
</evidence>
<dbReference type="AlphaFoldDB" id="A0A381P3C3"/>
<gene>
    <name evidence="2" type="ORF">METZ01_LOCUS14286</name>
</gene>
<evidence type="ECO:0000313" key="2">
    <source>
        <dbReference type="EMBL" id="SUZ61432.1"/>
    </source>
</evidence>
<dbReference type="Pfam" id="PF12706">
    <property type="entry name" value="Lactamase_B_2"/>
    <property type="match status" value="1"/>
</dbReference>
<dbReference type="PANTHER" id="PTHR46018">
    <property type="entry name" value="ZINC PHOSPHODIESTERASE ELAC PROTEIN 1"/>
    <property type="match status" value="1"/>
</dbReference>
<dbReference type="PANTHER" id="PTHR46018:SF2">
    <property type="entry name" value="ZINC PHOSPHODIESTERASE ELAC PROTEIN 1"/>
    <property type="match status" value="1"/>
</dbReference>
<proteinExistence type="predicted"/>
<dbReference type="Gene3D" id="3.60.15.10">
    <property type="entry name" value="Ribonuclease Z/Hydroxyacylglutathione hydrolase-like"/>
    <property type="match status" value="1"/>
</dbReference>
<reference evidence="2" key="1">
    <citation type="submission" date="2018-05" db="EMBL/GenBank/DDBJ databases">
        <authorList>
            <person name="Lanie J.A."/>
            <person name="Ng W.-L."/>
            <person name="Kazmierczak K.M."/>
            <person name="Andrzejewski T.M."/>
            <person name="Davidsen T.M."/>
            <person name="Wayne K.J."/>
            <person name="Tettelin H."/>
            <person name="Glass J.I."/>
            <person name="Rusch D."/>
            <person name="Podicherti R."/>
            <person name="Tsui H.-C.T."/>
            <person name="Winkler M.E."/>
        </authorList>
    </citation>
    <scope>NUCLEOTIDE SEQUENCE</scope>
</reference>